<dbReference type="Proteomes" id="UP000095283">
    <property type="component" value="Unplaced"/>
</dbReference>
<dbReference type="SUPFAM" id="SSF53474">
    <property type="entry name" value="alpha/beta-Hydrolases"/>
    <property type="match status" value="1"/>
</dbReference>
<dbReference type="InterPro" id="IPR029058">
    <property type="entry name" value="AB_hydrolase_fold"/>
</dbReference>
<name>A0A1I7X5V8_HETBA</name>
<evidence type="ECO:0000259" key="1">
    <source>
        <dbReference type="Pfam" id="PF07859"/>
    </source>
</evidence>
<evidence type="ECO:0000313" key="3">
    <source>
        <dbReference type="WBParaSite" id="Hba_12776"/>
    </source>
</evidence>
<accession>A0A1I7X5V8</accession>
<dbReference type="WBParaSite" id="Hba_12776">
    <property type="protein sequence ID" value="Hba_12776"/>
    <property type="gene ID" value="Hba_12776"/>
</dbReference>
<proteinExistence type="predicted"/>
<sequence>MNTEYRLDLLRYIFLYDEGDVVEHVFGACTRNSYFRFIMSLGYIIPHSIPPFAKSVILSQNPVTLIHGKLLIRFTTIGLLEFKSVNTLLTRENLRQPLFSFMEEDGPQCDQVKNDKEYIFSLFFYIVRIINKTVHPIYTPGYYDAFIFSLIRRLGITVFSVDYRLAPEHPFPKPLEDCEAVVNELYNSNFEKCVDTNLTMIQCVFHS</sequence>
<dbReference type="Pfam" id="PF07859">
    <property type="entry name" value="Abhydrolase_3"/>
    <property type="match status" value="1"/>
</dbReference>
<reference evidence="3" key="1">
    <citation type="submission" date="2016-11" db="UniProtKB">
        <authorList>
            <consortium name="WormBaseParasite"/>
        </authorList>
    </citation>
    <scope>IDENTIFICATION</scope>
</reference>
<dbReference type="AlphaFoldDB" id="A0A1I7X5V8"/>
<dbReference type="Gene3D" id="3.40.50.1820">
    <property type="entry name" value="alpha/beta hydrolase"/>
    <property type="match status" value="1"/>
</dbReference>
<evidence type="ECO:0000313" key="2">
    <source>
        <dbReference type="Proteomes" id="UP000095283"/>
    </source>
</evidence>
<dbReference type="GO" id="GO:0016787">
    <property type="term" value="F:hydrolase activity"/>
    <property type="evidence" value="ECO:0007669"/>
    <property type="project" value="InterPro"/>
</dbReference>
<dbReference type="InterPro" id="IPR013094">
    <property type="entry name" value="AB_hydrolase_3"/>
</dbReference>
<protein>
    <submittedName>
        <fullName evidence="3">Abhydrolase_3 domain-containing protein</fullName>
    </submittedName>
</protein>
<feature type="domain" description="Alpha/beta hydrolase fold-3" evidence="1">
    <location>
        <begin position="140"/>
        <end position="195"/>
    </location>
</feature>
<organism evidence="2 3">
    <name type="scientific">Heterorhabditis bacteriophora</name>
    <name type="common">Entomopathogenic nematode worm</name>
    <dbReference type="NCBI Taxonomy" id="37862"/>
    <lineage>
        <taxon>Eukaryota</taxon>
        <taxon>Metazoa</taxon>
        <taxon>Ecdysozoa</taxon>
        <taxon>Nematoda</taxon>
        <taxon>Chromadorea</taxon>
        <taxon>Rhabditida</taxon>
        <taxon>Rhabditina</taxon>
        <taxon>Rhabditomorpha</taxon>
        <taxon>Strongyloidea</taxon>
        <taxon>Heterorhabditidae</taxon>
        <taxon>Heterorhabditis</taxon>
    </lineage>
</organism>
<keyword evidence="2" id="KW-1185">Reference proteome</keyword>